<sequence>MSACKRAPSLLFTAVRNTNQKPSIRKVTVEICRYNRRTQPYSTWIKRSSSWSHKSRITSNVLLAATVAAASLAVGTRPAYAEEPSDSNKRRLIRLAEVHAHGPGADSIWVTKGTNVYDITDWVPSHPGGEVILRAAGGSIDPYWKIFSIHQKQDVYDILEQYLIGTIDPQDLVDGQVPSEHVPNPFASDPERDPRLRMHSERPCNAETPASELGTFITPNEVFYVRNHLWVPDLGNPEDYNLTIELYDGKEKKYTLQDLRDKFQEHTITATLQCSGNRRSHMTANARMTNGLQWDVGAIGNAEWTGVRLRDVLADAGYPVDDIPKDVKHVQFSAVEAYGASIPIAKAADRFGDVLLAYKMNGEALPPDHGFPLRALVPGNVAARSVKWVNKITLSDEESPSQWQRRDYKCFGPNEGPNPNWDAARSIQEMPVQSAITSLRQVSSHSPQARKWMHVYGLEEDSVLLEGYAFSGGGREIIRVDISADDGRSWHQAELLEAETKGSKAWAWRRWRFIIPNSQAGKVFVVKAVDEAYNTQPDSYEPHFNFRGNLTSGWQRVENKPIPS</sequence>
<evidence type="ECO:0000256" key="5">
    <source>
        <dbReference type="ARBA" id="ARBA00022723"/>
    </source>
</evidence>
<dbReference type="InterPro" id="IPR008335">
    <property type="entry name" value="Mopterin_OxRdtase_euk"/>
</dbReference>
<comment type="catalytic activity">
    <reaction evidence="7">
        <text>nitrite + NADP(+) + H2O = nitrate + NADPH + H(+)</text>
        <dbReference type="Rhea" id="RHEA:19061"/>
        <dbReference type="ChEBI" id="CHEBI:15377"/>
        <dbReference type="ChEBI" id="CHEBI:15378"/>
        <dbReference type="ChEBI" id="CHEBI:16301"/>
        <dbReference type="ChEBI" id="CHEBI:17632"/>
        <dbReference type="ChEBI" id="CHEBI:57783"/>
        <dbReference type="ChEBI" id="CHEBI:58349"/>
        <dbReference type="EC" id="1.7.1.3"/>
    </reaction>
</comment>
<evidence type="ECO:0000256" key="6">
    <source>
        <dbReference type="ARBA" id="ARBA00023002"/>
    </source>
</evidence>
<dbReference type="SMART" id="SM01117">
    <property type="entry name" value="Cyt-b5"/>
    <property type="match status" value="1"/>
</dbReference>
<dbReference type="Pfam" id="PF00173">
    <property type="entry name" value="Cyt-b5"/>
    <property type="match status" value="1"/>
</dbReference>
<comment type="cofactor">
    <cofactor evidence="1">
        <name>Mo-molybdopterin</name>
        <dbReference type="ChEBI" id="CHEBI:71302"/>
    </cofactor>
</comment>
<keyword evidence="5" id="KW-0479">Metal-binding</keyword>
<accession>A0ABQ9NR40</accession>
<name>A0ABQ9NR40_9PEZI</name>
<dbReference type="InterPro" id="IPR014756">
    <property type="entry name" value="Ig_E-set"/>
</dbReference>
<dbReference type="SUPFAM" id="SSF81296">
    <property type="entry name" value="E set domains"/>
    <property type="match status" value="1"/>
</dbReference>
<proteinExistence type="predicted"/>
<evidence type="ECO:0000256" key="7">
    <source>
        <dbReference type="ARBA" id="ARBA00049155"/>
    </source>
</evidence>
<dbReference type="InterPro" id="IPR036374">
    <property type="entry name" value="OxRdtase_Mopterin-bd_sf"/>
</dbReference>
<dbReference type="InterPro" id="IPR001199">
    <property type="entry name" value="Cyt_B5-like_heme/steroid-bd"/>
</dbReference>
<dbReference type="Proteomes" id="UP001172684">
    <property type="component" value="Unassembled WGS sequence"/>
</dbReference>
<keyword evidence="6" id="KW-0560">Oxidoreductase</keyword>
<dbReference type="PANTHER" id="PTHR19372">
    <property type="entry name" value="SULFITE REDUCTASE"/>
    <property type="match status" value="1"/>
</dbReference>
<dbReference type="InterPro" id="IPR036400">
    <property type="entry name" value="Cyt_B5-like_heme/steroid_sf"/>
</dbReference>
<evidence type="ECO:0000313" key="10">
    <source>
        <dbReference type="Proteomes" id="UP001172684"/>
    </source>
</evidence>
<organism evidence="9 10">
    <name type="scientific">Coniosporium apollinis</name>
    <dbReference type="NCBI Taxonomy" id="61459"/>
    <lineage>
        <taxon>Eukaryota</taxon>
        <taxon>Fungi</taxon>
        <taxon>Dikarya</taxon>
        <taxon>Ascomycota</taxon>
        <taxon>Pezizomycotina</taxon>
        <taxon>Dothideomycetes</taxon>
        <taxon>Dothideomycetes incertae sedis</taxon>
        <taxon>Coniosporium</taxon>
    </lineage>
</organism>
<dbReference type="EC" id="1.7.1.3" evidence="2"/>
<dbReference type="InterPro" id="IPR005066">
    <property type="entry name" value="MoCF_OxRdtse_dimer"/>
</dbReference>
<dbReference type="PROSITE" id="PS50255">
    <property type="entry name" value="CYTOCHROME_B5_2"/>
    <property type="match status" value="1"/>
</dbReference>
<reference evidence="9" key="1">
    <citation type="submission" date="2022-10" db="EMBL/GenBank/DDBJ databases">
        <title>Culturing micro-colonial fungi from biological soil crusts in the Mojave desert and describing Neophaeococcomyces mojavensis, and introducing the new genera and species Taxawa tesnikishii.</title>
        <authorList>
            <person name="Kurbessoian T."/>
            <person name="Stajich J.E."/>
        </authorList>
    </citation>
    <scope>NUCLEOTIDE SEQUENCE</scope>
    <source>
        <strain evidence="9">TK_1</strain>
    </source>
</reference>
<evidence type="ECO:0000313" key="9">
    <source>
        <dbReference type="EMBL" id="KAJ9664846.1"/>
    </source>
</evidence>
<dbReference type="InterPro" id="IPR000572">
    <property type="entry name" value="OxRdtase_Mopterin-bd_dom"/>
</dbReference>
<dbReference type="PANTHER" id="PTHR19372:SF7">
    <property type="entry name" value="SULFITE OXIDASE, MITOCHONDRIAL"/>
    <property type="match status" value="1"/>
</dbReference>
<evidence type="ECO:0000256" key="3">
    <source>
        <dbReference type="ARBA" id="ARBA00015499"/>
    </source>
</evidence>
<keyword evidence="10" id="KW-1185">Reference proteome</keyword>
<evidence type="ECO:0000256" key="1">
    <source>
        <dbReference type="ARBA" id="ARBA00001924"/>
    </source>
</evidence>
<protein>
    <recommendedName>
        <fullName evidence="3">Nitrate reductase [NADPH]</fullName>
        <ecNumber evidence="2">1.7.1.3</ecNumber>
    </recommendedName>
</protein>
<dbReference type="SUPFAM" id="SSF55856">
    <property type="entry name" value="Cytochrome b5-like heme/steroid binding domain"/>
    <property type="match status" value="1"/>
</dbReference>
<dbReference type="Gene3D" id="3.90.420.10">
    <property type="entry name" value="Oxidoreductase, molybdopterin-binding domain"/>
    <property type="match status" value="1"/>
</dbReference>
<comment type="caution">
    <text evidence="9">The sequence shown here is derived from an EMBL/GenBank/DDBJ whole genome shotgun (WGS) entry which is preliminary data.</text>
</comment>
<dbReference type="Pfam" id="PF00174">
    <property type="entry name" value="Oxidored_molyb"/>
    <property type="match status" value="1"/>
</dbReference>
<gene>
    <name evidence="9" type="ORF">H2201_005067</name>
</gene>
<dbReference type="Gene3D" id="3.10.120.10">
    <property type="entry name" value="Cytochrome b5-like heme/steroid binding domain"/>
    <property type="match status" value="1"/>
</dbReference>
<evidence type="ECO:0000256" key="4">
    <source>
        <dbReference type="ARBA" id="ARBA00022505"/>
    </source>
</evidence>
<dbReference type="Pfam" id="PF03404">
    <property type="entry name" value="Mo-co_dimer"/>
    <property type="match status" value="1"/>
</dbReference>
<dbReference type="Gene3D" id="2.60.40.650">
    <property type="match status" value="1"/>
</dbReference>
<dbReference type="SUPFAM" id="SSF56524">
    <property type="entry name" value="Oxidoreductase molybdopterin-binding domain"/>
    <property type="match status" value="1"/>
</dbReference>
<feature type="domain" description="Cytochrome b5 heme-binding" evidence="8">
    <location>
        <begin position="90"/>
        <end position="168"/>
    </location>
</feature>
<dbReference type="PRINTS" id="PR00407">
    <property type="entry name" value="EUMOPTERIN"/>
</dbReference>
<keyword evidence="4" id="KW-0500">Molybdenum</keyword>
<evidence type="ECO:0000259" key="8">
    <source>
        <dbReference type="PROSITE" id="PS50255"/>
    </source>
</evidence>
<dbReference type="EMBL" id="JAPDRL010000035">
    <property type="protein sequence ID" value="KAJ9664846.1"/>
    <property type="molecule type" value="Genomic_DNA"/>
</dbReference>
<evidence type="ECO:0000256" key="2">
    <source>
        <dbReference type="ARBA" id="ARBA00012673"/>
    </source>
</evidence>